<evidence type="ECO:0000313" key="1">
    <source>
        <dbReference type="EMBL" id="MFC4361640.1"/>
    </source>
</evidence>
<dbReference type="InterPro" id="IPR024079">
    <property type="entry name" value="MetalloPept_cat_dom_sf"/>
</dbReference>
<gene>
    <name evidence="1" type="ORF">ACFOX3_04955</name>
</gene>
<comment type="caution">
    <text evidence="1">The sequence shown here is derived from an EMBL/GenBank/DDBJ whole genome shotgun (WGS) entry which is preliminary data.</text>
</comment>
<reference evidence="2" key="1">
    <citation type="journal article" date="2019" name="Int. J. Syst. Evol. Microbiol.">
        <title>The Global Catalogue of Microorganisms (GCM) 10K type strain sequencing project: providing services to taxonomists for standard genome sequencing and annotation.</title>
        <authorList>
            <consortium name="The Broad Institute Genomics Platform"/>
            <consortium name="The Broad Institute Genome Sequencing Center for Infectious Disease"/>
            <person name="Wu L."/>
            <person name="Ma J."/>
        </authorList>
    </citation>
    <scope>NUCLEOTIDE SEQUENCE [LARGE SCALE GENOMIC DNA]</scope>
    <source>
        <strain evidence="2">CECT 8570</strain>
    </source>
</reference>
<keyword evidence="2" id="KW-1185">Reference proteome</keyword>
<evidence type="ECO:0000313" key="2">
    <source>
        <dbReference type="Proteomes" id="UP001595840"/>
    </source>
</evidence>
<protein>
    <submittedName>
        <fullName evidence="1">Uncharacterized protein</fullName>
    </submittedName>
</protein>
<dbReference type="SUPFAM" id="SSF55486">
    <property type="entry name" value="Metalloproteases ('zincins'), catalytic domain"/>
    <property type="match status" value="1"/>
</dbReference>
<organism evidence="1 2">
    <name type="scientific">Simiduia curdlanivorans</name>
    <dbReference type="NCBI Taxonomy" id="1492769"/>
    <lineage>
        <taxon>Bacteria</taxon>
        <taxon>Pseudomonadati</taxon>
        <taxon>Pseudomonadota</taxon>
        <taxon>Gammaproteobacteria</taxon>
        <taxon>Cellvibrionales</taxon>
        <taxon>Cellvibrionaceae</taxon>
        <taxon>Simiduia</taxon>
    </lineage>
</organism>
<dbReference type="EMBL" id="JBHSCX010000003">
    <property type="protein sequence ID" value="MFC4361640.1"/>
    <property type="molecule type" value="Genomic_DNA"/>
</dbReference>
<accession>A0ABV8V166</accession>
<dbReference type="RefSeq" id="WP_290259421.1">
    <property type="nucleotide sequence ID" value="NZ_JAUFQG010000004.1"/>
</dbReference>
<dbReference type="Gene3D" id="3.40.390.10">
    <property type="entry name" value="Collagenase (Catalytic Domain)"/>
    <property type="match status" value="1"/>
</dbReference>
<dbReference type="Proteomes" id="UP001595840">
    <property type="component" value="Unassembled WGS sequence"/>
</dbReference>
<name>A0ABV8V166_9GAMM</name>
<sequence>MNHVVESGRTKTLDDVFPSLENLDADALKPFPVFPLLLQVSGLYEWKMKGTVKPVPYPIKRPYPIPSVANADVPTLSAGHDEPDEFEYNLDTEALALPFFPFKREELRLDTDGRFPQSTVSGTLFSLNRERAHWIASLKKIATNRWKGNIWHKDGQATLLPYTNVDVQAKPVLFGTKTVTVKFYGGGAPSLVRTFSFKSLYHHKVEFEYDVVDGTSAVTAIHTHAHPNRPASLPAENLSIEKVFQRAGFDVSVSPGSGGLPIAGAGADHLWTDMEMHDAMQTYWSRFADKPQWAMWVLFAARHQSGSNLGGIMFDDIGPNHRQGTAMFNDSFIANPPAGDANPAAWVNRMKFWTAVHEMGHAFNLAHAWQKHIGAPWGSTWMPLTSDSEARSFMNYPFLVAGGQSAFFADFDYRFIDEELLFMRHAPARFVEMGNEAWFSNHGLHEEDQDELNGNLHLAVRANRPQTRFEFMEPVTLELKLHNVSNEDLILDQALLSDGGHLMVLVKQPNGNIKRWTPFAHHCHKPGVSILHSDKAIYSSLPLFAGGEGWLFSEPGHYEVVCMLEHEGLMVLSNQLAVTVMPPKSYEEQVLAQDYFDDGVARALAFGGTNVLTHANDVLHQMVAKFGALHAATHAAAALVQPQMMNCALLDVDKKDKLVFKKQKADIKSGFQLTKKSLLKNSAAAAETLGHIRYHETMAAIAADLMHQGDKENAEECRTSLETTLSKRNVADHVMEKVKADTRKLFAKKA</sequence>
<proteinExistence type="predicted"/>